<reference evidence="6" key="1">
    <citation type="journal article" date="2014" name="Nat. Commun.">
        <title>The emerging biofuel crop Camelina sativa retains a highly undifferentiated hexaploid genome structure.</title>
        <authorList>
            <person name="Kagale S."/>
            <person name="Koh C."/>
            <person name="Nixon J."/>
            <person name="Bollina V."/>
            <person name="Clarke W.E."/>
            <person name="Tuteja R."/>
            <person name="Spillane C."/>
            <person name="Robinson S.J."/>
            <person name="Links M.G."/>
            <person name="Clarke C."/>
            <person name="Higgins E.E."/>
            <person name="Huebert T."/>
            <person name="Sharpe A.G."/>
            <person name="Parkin I.A."/>
        </authorList>
    </citation>
    <scope>NUCLEOTIDE SEQUENCE [LARGE SCALE GENOMIC DNA]</scope>
    <source>
        <strain evidence="6">cv. DH55</strain>
    </source>
</reference>
<dbReference type="SUPFAM" id="SSF57850">
    <property type="entry name" value="RING/U-box"/>
    <property type="match status" value="1"/>
</dbReference>
<dbReference type="PROSITE" id="PS50089">
    <property type="entry name" value="ZF_RING_2"/>
    <property type="match status" value="1"/>
</dbReference>
<evidence type="ECO:0000313" key="6">
    <source>
        <dbReference type="Proteomes" id="UP000694864"/>
    </source>
</evidence>
<dbReference type="PANTHER" id="PTHR45931:SF16">
    <property type="entry name" value="RING_U-BOX SUPERFAMILY PROTEIN"/>
    <property type="match status" value="1"/>
</dbReference>
<accession>A0ABM0TCN7</accession>
<protein>
    <submittedName>
        <fullName evidence="7">E3 ubiquitin-protein ligase RNF181-like</fullName>
    </submittedName>
</protein>
<evidence type="ECO:0000313" key="7">
    <source>
        <dbReference type="RefSeq" id="XP_010424270.1"/>
    </source>
</evidence>
<keyword evidence="1" id="KW-0479">Metal-binding</keyword>
<dbReference type="PANTHER" id="PTHR45931">
    <property type="entry name" value="SI:CH211-59O9.10"/>
    <property type="match status" value="1"/>
</dbReference>
<sequence length="210" mass="24185">MNVTTYEFNRIEESMEEGRGGKITVEVKIYRNFTTVPRLRSFSFKYPEFIHEEESEDKEELYGCLLGDGVEVEDINSLLMDLILRVNEITSSPTYSMLSNIIFNLSLHLYEVIDNMDVTEEQIIEESFNSAVVVRRPASQDFIDLLQRKTFDSSESSANQKDSSCPICLQEYEEQQSIIIMPCGHIFCDCCIISWLQVNVVCPLCRYIGP</sequence>
<evidence type="ECO:0000256" key="4">
    <source>
        <dbReference type="PROSITE-ProRule" id="PRU00175"/>
    </source>
</evidence>
<name>A0ABM0TCN7_CAMSA</name>
<dbReference type="GeneID" id="104709338"/>
<evidence type="ECO:0000256" key="3">
    <source>
        <dbReference type="ARBA" id="ARBA00022833"/>
    </source>
</evidence>
<keyword evidence="6" id="KW-1185">Reference proteome</keyword>
<dbReference type="InterPro" id="IPR013083">
    <property type="entry name" value="Znf_RING/FYVE/PHD"/>
</dbReference>
<dbReference type="InterPro" id="IPR051834">
    <property type="entry name" value="RING_finger_E3_ligase"/>
</dbReference>
<organism evidence="6 7">
    <name type="scientific">Camelina sativa</name>
    <name type="common">False flax</name>
    <name type="synonym">Myagrum sativum</name>
    <dbReference type="NCBI Taxonomy" id="90675"/>
    <lineage>
        <taxon>Eukaryota</taxon>
        <taxon>Viridiplantae</taxon>
        <taxon>Streptophyta</taxon>
        <taxon>Embryophyta</taxon>
        <taxon>Tracheophyta</taxon>
        <taxon>Spermatophyta</taxon>
        <taxon>Magnoliopsida</taxon>
        <taxon>eudicotyledons</taxon>
        <taxon>Gunneridae</taxon>
        <taxon>Pentapetalae</taxon>
        <taxon>rosids</taxon>
        <taxon>malvids</taxon>
        <taxon>Brassicales</taxon>
        <taxon>Brassicaceae</taxon>
        <taxon>Camelineae</taxon>
        <taxon>Camelina</taxon>
    </lineage>
</organism>
<evidence type="ECO:0000259" key="5">
    <source>
        <dbReference type="PROSITE" id="PS50089"/>
    </source>
</evidence>
<evidence type="ECO:0000256" key="1">
    <source>
        <dbReference type="ARBA" id="ARBA00022723"/>
    </source>
</evidence>
<gene>
    <name evidence="7" type="primary">LOC104709338</name>
</gene>
<keyword evidence="3" id="KW-0862">Zinc</keyword>
<dbReference type="InterPro" id="IPR001841">
    <property type="entry name" value="Znf_RING"/>
</dbReference>
<reference evidence="7" key="2">
    <citation type="submission" date="2025-08" db="UniProtKB">
        <authorList>
            <consortium name="RefSeq"/>
        </authorList>
    </citation>
    <scope>IDENTIFICATION</scope>
    <source>
        <tissue evidence="7">Leaf</tissue>
    </source>
</reference>
<dbReference type="SMART" id="SM00184">
    <property type="entry name" value="RING"/>
    <property type="match status" value="1"/>
</dbReference>
<feature type="domain" description="RING-type" evidence="5">
    <location>
        <begin position="165"/>
        <end position="206"/>
    </location>
</feature>
<evidence type="ECO:0000256" key="2">
    <source>
        <dbReference type="ARBA" id="ARBA00022771"/>
    </source>
</evidence>
<proteinExistence type="predicted"/>
<dbReference type="Proteomes" id="UP000694864">
    <property type="component" value="Chromosome 8"/>
</dbReference>
<dbReference type="Pfam" id="PF13639">
    <property type="entry name" value="zf-RING_2"/>
    <property type="match status" value="1"/>
</dbReference>
<dbReference type="PROSITE" id="PS00518">
    <property type="entry name" value="ZF_RING_1"/>
    <property type="match status" value="1"/>
</dbReference>
<dbReference type="InterPro" id="IPR017907">
    <property type="entry name" value="Znf_RING_CS"/>
</dbReference>
<keyword evidence="2 4" id="KW-0863">Zinc-finger</keyword>
<dbReference type="Gene3D" id="3.30.40.10">
    <property type="entry name" value="Zinc/RING finger domain, C3HC4 (zinc finger)"/>
    <property type="match status" value="1"/>
</dbReference>
<dbReference type="RefSeq" id="XP_010424270.1">
    <property type="nucleotide sequence ID" value="XM_010425968.1"/>
</dbReference>